<evidence type="ECO:0000313" key="3">
    <source>
        <dbReference type="Proteomes" id="UP000038040"/>
    </source>
</evidence>
<gene>
    <name evidence="2" type="ORF">DME_LOCUS8679</name>
</gene>
<dbReference type="Proteomes" id="UP000038040">
    <property type="component" value="Unplaced"/>
</dbReference>
<evidence type="ECO:0000256" key="1">
    <source>
        <dbReference type="SAM" id="Phobius"/>
    </source>
</evidence>
<dbReference type="WBParaSite" id="DME_0000479601-mRNA-1">
    <property type="protein sequence ID" value="DME_0000479601-mRNA-1"/>
    <property type="gene ID" value="DME_0000479601"/>
</dbReference>
<reference evidence="2 4" key="2">
    <citation type="submission" date="2018-11" db="EMBL/GenBank/DDBJ databases">
        <authorList>
            <consortium name="Pathogen Informatics"/>
        </authorList>
    </citation>
    <scope>NUCLEOTIDE SEQUENCE [LARGE SCALE GENOMIC DNA]</scope>
</reference>
<reference evidence="5" key="1">
    <citation type="submission" date="2017-02" db="UniProtKB">
        <authorList>
            <consortium name="WormBaseParasite"/>
        </authorList>
    </citation>
    <scope>IDENTIFICATION</scope>
</reference>
<evidence type="ECO:0000313" key="4">
    <source>
        <dbReference type="Proteomes" id="UP000274756"/>
    </source>
</evidence>
<dbReference type="STRING" id="318479.A0A0N4UC27"/>
<dbReference type="OrthoDB" id="5874015at2759"/>
<keyword evidence="4" id="KW-1185">Reference proteome</keyword>
<protein>
    <submittedName>
        <fullName evidence="2 5">Uncharacterized protein</fullName>
    </submittedName>
</protein>
<evidence type="ECO:0000313" key="2">
    <source>
        <dbReference type="EMBL" id="VDN58706.1"/>
    </source>
</evidence>
<sequence length="145" mass="17079">MKKPVIHALVWMNFGALCISDLIIPQIFKFLYDHEKICGDIFFDSNWLPSHKACKINCQITRELCMRKIEAIDIEEKCQKLPEICSMQLEVFLRENFVEKSTFNENLVTHAYARENFETLPQISFNATFYDRNTVSKSTMQHQHV</sequence>
<name>A0A0N4UC27_DRAME</name>
<keyword evidence="1" id="KW-1133">Transmembrane helix</keyword>
<keyword evidence="1" id="KW-0812">Transmembrane</keyword>
<proteinExistence type="predicted"/>
<organism evidence="3 5">
    <name type="scientific">Dracunculus medinensis</name>
    <name type="common">Guinea worm</name>
    <dbReference type="NCBI Taxonomy" id="318479"/>
    <lineage>
        <taxon>Eukaryota</taxon>
        <taxon>Metazoa</taxon>
        <taxon>Ecdysozoa</taxon>
        <taxon>Nematoda</taxon>
        <taxon>Chromadorea</taxon>
        <taxon>Rhabditida</taxon>
        <taxon>Spirurina</taxon>
        <taxon>Dracunculoidea</taxon>
        <taxon>Dracunculidae</taxon>
        <taxon>Dracunculus</taxon>
    </lineage>
</organism>
<accession>A0A0N4UC27</accession>
<dbReference type="AlphaFoldDB" id="A0A0N4UC27"/>
<dbReference type="Proteomes" id="UP000274756">
    <property type="component" value="Unassembled WGS sequence"/>
</dbReference>
<dbReference type="EMBL" id="UYYG01001171">
    <property type="protein sequence ID" value="VDN58706.1"/>
    <property type="molecule type" value="Genomic_DNA"/>
</dbReference>
<evidence type="ECO:0000313" key="5">
    <source>
        <dbReference type="WBParaSite" id="DME_0000479601-mRNA-1"/>
    </source>
</evidence>
<keyword evidence="1" id="KW-0472">Membrane</keyword>
<feature type="transmembrane region" description="Helical" evidence="1">
    <location>
        <begin position="6"/>
        <end position="24"/>
    </location>
</feature>